<dbReference type="OrthoDB" id="9803256at2"/>
<dbReference type="STRING" id="1297750.SAMN05444405_10865"/>
<dbReference type="SMART" id="SM00354">
    <property type="entry name" value="HTH_LACI"/>
    <property type="match status" value="1"/>
</dbReference>
<dbReference type="PANTHER" id="PTHR30146:SF109">
    <property type="entry name" value="HTH-TYPE TRANSCRIPTIONAL REGULATOR GALS"/>
    <property type="match status" value="1"/>
</dbReference>
<dbReference type="PROSITE" id="PS50932">
    <property type="entry name" value="HTH_LACI_2"/>
    <property type="match status" value="1"/>
</dbReference>
<dbReference type="EMBL" id="FQTV01000008">
    <property type="protein sequence ID" value="SHF40144.1"/>
    <property type="molecule type" value="Genomic_DNA"/>
</dbReference>
<dbReference type="GO" id="GO:0003700">
    <property type="term" value="F:DNA-binding transcription factor activity"/>
    <property type="evidence" value="ECO:0007669"/>
    <property type="project" value="TreeGrafter"/>
</dbReference>
<dbReference type="AlphaFoldDB" id="A0A1M5BC98"/>
<dbReference type="Proteomes" id="UP000184509">
    <property type="component" value="Unassembled WGS sequence"/>
</dbReference>
<dbReference type="Pfam" id="PF00532">
    <property type="entry name" value="Peripla_BP_1"/>
    <property type="match status" value="1"/>
</dbReference>
<gene>
    <name evidence="5" type="ORF">SAMN05444405_10865</name>
</gene>
<keyword evidence="3" id="KW-0804">Transcription</keyword>
<dbReference type="InterPro" id="IPR028082">
    <property type="entry name" value="Peripla_BP_I"/>
</dbReference>
<name>A0A1M5BC98_9BACE</name>
<dbReference type="InterPro" id="IPR001761">
    <property type="entry name" value="Peripla_BP/Lac1_sug-bd_dom"/>
</dbReference>
<evidence type="ECO:0000256" key="3">
    <source>
        <dbReference type="ARBA" id="ARBA00023163"/>
    </source>
</evidence>
<proteinExistence type="predicted"/>
<evidence type="ECO:0000313" key="5">
    <source>
        <dbReference type="EMBL" id="SHF40144.1"/>
    </source>
</evidence>
<dbReference type="SUPFAM" id="SSF47413">
    <property type="entry name" value="lambda repressor-like DNA-binding domains"/>
    <property type="match status" value="1"/>
</dbReference>
<dbReference type="Pfam" id="PF00356">
    <property type="entry name" value="LacI"/>
    <property type="match status" value="1"/>
</dbReference>
<dbReference type="Gene3D" id="3.40.50.2300">
    <property type="match status" value="2"/>
</dbReference>
<dbReference type="PANTHER" id="PTHR30146">
    <property type="entry name" value="LACI-RELATED TRANSCRIPTIONAL REPRESSOR"/>
    <property type="match status" value="1"/>
</dbReference>
<evidence type="ECO:0000256" key="1">
    <source>
        <dbReference type="ARBA" id="ARBA00023015"/>
    </source>
</evidence>
<dbReference type="CDD" id="cd01392">
    <property type="entry name" value="HTH_LacI"/>
    <property type="match status" value="1"/>
</dbReference>
<dbReference type="RefSeq" id="WP_073401323.1">
    <property type="nucleotide sequence ID" value="NZ_FQTV01000008.1"/>
</dbReference>
<dbReference type="Gene3D" id="1.10.260.40">
    <property type="entry name" value="lambda repressor-like DNA-binding domains"/>
    <property type="match status" value="1"/>
</dbReference>
<protein>
    <submittedName>
        <fullName evidence="5">Transcriptional regulator, LacI family</fullName>
    </submittedName>
</protein>
<organism evidence="5 6">
    <name type="scientific">Bacteroides luti</name>
    <dbReference type="NCBI Taxonomy" id="1297750"/>
    <lineage>
        <taxon>Bacteria</taxon>
        <taxon>Pseudomonadati</taxon>
        <taxon>Bacteroidota</taxon>
        <taxon>Bacteroidia</taxon>
        <taxon>Bacteroidales</taxon>
        <taxon>Bacteroidaceae</taxon>
        <taxon>Bacteroides</taxon>
    </lineage>
</organism>
<dbReference type="SUPFAM" id="SSF53822">
    <property type="entry name" value="Periplasmic binding protein-like I"/>
    <property type="match status" value="1"/>
</dbReference>
<keyword evidence="6" id="KW-1185">Reference proteome</keyword>
<evidence type="ECO:0000259" key="4">
    <source>
        <dbReference type="PROSITE" id="PS50932"/>
    </source>
</evidence>
<feature type="domain" description="HTH lacI-type" evidence="4">
    <location>
        <begin position="5"/>
        <end position="61"/>
    </location>
</feature>
<dbReference type="CDD" id="cd19977">
    <property type="entry name" value="PBP1_EndR-like"/>
    <property type="match status" value="1"/>
</dbReference>
<sequence>MKSRVSIKTIAEQVGVSTALVSYVLNNKNENRINKDVAAKIRKTAKELNYQPNQIARSLKSQKTQTIGLIVADIANPFSSQIARIIEDEAKKNGYSVIFGSSDESEKKTHDLITLFVNRQVDGLIVAMPEHSEDQILYLKQTGIPFVLIDRYFPTIPANYVAIDNYNAAGKAIRHLLANGHRRVGIISYKTSLHHLNERVRGAVDLLKEEAMVGEVRIDHAQEDVIKAIDKFLAGDNPVDAIFATTNLLTIDGLKYINSLGLKIPDQLAVVGFDETDAFDLFYAPVTYVKQPMTALGQKSVKILLDAIESNGSIESAIFDTELIIRKSSVIPR</sequence>
<keyword evidence="1" id="KW-0805">Transcription regulation</keyword>
<evidence type="ECO:0000256" key="2">
    <source>
        <dbReference type="ARBA" id="ARBA00023125"/>
    </source>
</evidence>
<dbReference type="InterPro" id="IPR000843">
    <property type="entry name" value="HTH_LacI"/>
</dbReference>
<accession>A0A1M5BC98</accession>
<evidence type="ECO:0000313" key="6">
    <source>
        <dbReference type="Proteomes" id="UP000184509"/>
    </source>
</evidence>
<dbReference type="GO" id="GO:0000976">
    <property type="term" value="F:transcription cis-regulatory region binding"/>
    <property type="evidence" value="ECO:0007669"/>
    <property type="project" value="TreeGrafter"/>
</dbReference>
<keyword evidence="2" id="KW-0238">DNA-binding</keyword>
<dbReference type="InterPro" id="IPR010982">
    <property type="entry name" value="Lambda_DNA-bd_dom_sf"/>
</dbReference>
<reference evidence="5 6" key="1">
    <citation type="submission" date="2016-11" db="EMBL/GenBank/DDBJ databases">
        <authorList>
            <person name="Jaros S."/>
            <person name="Januszkiewicz K."/>
            <person name="Wedrychowicz H."/>
        </authorList>
    </citation>
    <scope>NUCLEOTIDE SEQUENCE [LARGE SCALE GENOMIC DNA]</scope>
    <source>
        <strain evidence="5 6">DSM 26991</strain>
    </source>
</reference>